<dbReference type="PANTHER" id="PTHR46268">
    <property type="entry name" value="STRESS RESPONSE PROTEIN NHAX"/>
    <property type="match status" value="1"/>
</dbReference>
<dbReference type="PANTHER" id="PTHR46268:SF27">
    <property type="entry name" value="UNIVERSAL STRESS PROTEIN RV2623"/>
    <property type="match status" value="1"/>
</dbReference>
<dbReference type="Proteomes" id="UP000549113">
    <property type="component" value="Unassembled WGS sequence"/>
</dbReference>
<dbReference type="PRINTS" id="PR01438">
    <property type="entry name" value="UNVRSLSTRESS"/>
</dbReference>
<evidence type="ECO:0000256" key="1">
    <source>
        <dbReference type="ARBA" id="ARBA00008791"/>
    </source>
</evidence>
<evidence type="ECO:0000256" key="2">
    <source>
        <dbReference type="ARBA" id="ARBA00022741"/>
    </source>
</evidence>
<dbReference type="SUPFAM" id="SSF52402">
    <property type="entry name" value="Adenine nucleotide alpha hydrolases-like"/>
    <property type="match status" value="2"/>
</dbReference>
<evidence type="ECO:0000259" key="4">
    <source>
        <dbReference type="Pfam" id="PF00582"/>
    </source>
</evidence>
<dbReference type="RefSeq" id="WP_183499655.1">
    <property type="nucleotide sequence ID" value="NZ_BAABCO010000002.1"/>
</dbReference>
<organism evidence="5 6">
    <name type="scientific">Microbacterium invictum</name>
    <dbReference type="NCBI Taxonomy" id="515415"/>
    <lineage>
        <taxon>Bacteria</taxon>
        <taxon>Bacillati</taxon>
        <taxon>Actinomycetota</taxon>
        <taxon>Actinomycetes</taxon>
        <taxon>Micrococcales</taxon>
        <taxon>Microbacteriaceae</taxon>
        <taxon>Microbacterium</taxon>
    </lineage>
</organism>
<dbReference type="InterPro" id="IPR006015">
    <property type="entry name" value="Universal_stress_UspA"/>
</dbReference>
<dbReference type="InterPro" id="IPR006016">
    <property type="entry name" value="UspA"/>
</dbReference>
<keyword evidence="3" id="KW-0067">ATP-binding</keyword>
<evidence type="ECO:0000313" key="6">
    <source>
        <dbReference type="Proteomes" id="UP000549113"/>
    </source>
</evidence>
<name>A0AA40VM56_9MICO</name>
<dbReference type="InterPro" id="IPR014729">
    <property type="entry name" value="Rossmann-like_a/b/a_fold"/>
</dbReference>
<dbReference type="EMBL" id="JACIFH010000001">
    <property type="protein sequence ID" value="MBB4140071.1"/>
    <property type="molecule type" value="Genomic_DNA"/>
</dbReference>
<dbReference type="Pfam" id="PF00582">
    <property type="entry name" value="Usp"/>
    <property type="match status" value="2"/>
</dbReference>
<accession>A0AA40VM56</accession>
<keyword evidence="6" id="KW-1185">Reference proteome</keyword>
<comment type="caution">
    <text evidence="5">The sequence shown here is derived from an EMBL/GenBank/DDBJ whole genome shotgun (WGS) entry which is preliminary data.</text>
</comment>
<sequence length="281" mass="29021">MSNSIVVGISGAPVTERVVDWAIARAAQRHQKIDLVAVVGGAIGAVGEADVMLSAIDATGQLLEREAARISAKGIEVVTHVETGNPVSKLVDASEGAALLVIGSDYRGPGEGPARGAHGIRIAAAAHCPVVVVPDIDLGAERSGVVVGIDGSEVSEPALKFAAAEADRLGEPLIAVSVWTPLVAPRNDLAVYPELYMTNMQQATEEILALAVAGIASDYPDLKVIRKVEQGYPSHVINELAADAKMTVVGTRGRGAFARLLLGSISHEVLGRLAAVTAVVR</sequence>
<feature type="domain" description="UspA" evidence="4">
    <location>
        <begin position="145"/>
        <end position="280"/>
    </location>
</feature>
<dbReference type="CDD" id="cd00293">
    <property type="entry name" value="USP-like"/>
    <property type="match status" value="1"/>
</dbReference>
<comment type="similarity">
    <text evidence="1">Belongs to the universal stress protein A family.</text>
</comment>
<gene>
    <name evidence="5" type="ORF">BKA10_001865</name>
</gene>
<feature type="domain" description="UspA" evidence="4">
    <location>
        <begin position="1"/>
        <end position="134"/>
    </location>
</feature>
<protein>
    <submittedName>
        <fullName evidence="5">Nucleotide-binding universal stress UspA family protein</fullName>
    </submittedName>
</protein>
<dbReference type="AlphaFoldDB" id="A0AA40VM56"/>
<dbReference type="GO" id="GO:0005524">
    <property type="term" value="F:ATP binding"/>
    <property type="evidence" value="ECO:0007669"/>
    <property type="project" value="UniProtKB-KW"/>
</dbReference>
<proteinExistence type="inferred from homology"/>
<dbReference type="Gene3D" id="3.40.50.620">
    <property type="entry name" value="HUPs"/>
    <property type="match status" value="2"/>
</dbReference>
<reference evidence="5 6" key="1">
    <citation type="submission" date="2020-08" db="EMBL/GenBank/DDBJ databases">
        <title>Sequencing the genomes of 1000 actinobacteria strains.</title>
        <authorList>
            <person name="Klenk H.-P."/>
        </authorList>
    </citation>
    <scope>NUCLEOTIDE SEQUENCE [LARGE SCALE GENOMIC DNA]</scope>
    <source>
        <strain evidence="5 6">DSM 19600</strain>
    </source>
</reference>
<evidence type="ECO:0000256" key="3">
    <source>
        <dbReference type="ARBA" id="ARBA00022840"/>
    </source>
</evidence>
<evidence type="ECO:0000313" key="5">
    <source>
        <dbReference type="EMBL" id="MBB4140071.1"/>
    </source>
</evidence>
<keyword evidence="2" id="KW-0547">Nucleotide-binding</keyword>